<dbReference type="SUPFAM" id="SSF63380">
    <property type="entry name" value="Riboflavin synthase domain-like"/>
    <property type="match status" value="1"/>
</dbReference>
<dbReference type="SUPFAM" id="SSF52343">
    <property type="entry name" value="Ferredoxin reductase-like, C-terminal NADP-linked domain"/>
    <property type="match status" value="1"/>
</dbReference>
<dbReference type="Gene3D" id="2.40.30.10">
    <property type="entry name" value="Translation factors"/>
    <property type="match status" value="1"/>
</dbReference>
<dbReference type="PROSITE" id="PS50975">
    <property type="entry name" value="ATP_GRASP"/>
    <property type="match status" value="1"/>
</dbReference>
<proteinExistence type="predicted"/>
<evidence type="ECO:0000256" key="2">
    <source>
        <dbReference type="ARBA" id="ARBA00022741"/>
    </source>
</evidence>
<evidence type="ECO:0000313" key="8">
    <source>
        <dbReference type="Proteomes" id="UP000526033"/>
    </source>
</evidence>
<dbReference type="Gene3D" id="3.30.470.20">
    <property type="entry name" value="ATP-grasp fold, B domain"/>
    <property type="match status" value="1"/>
</dbReference>
<dbReference type="Pfam" id="PF13549">
    <property type="entry name" value="ATP-grasp_5"/>
    <property type="match status" value="1"/>
</dbReference>
<dbReference type="GO" id="GO:0016491">
    <property type="term" value="F:oxidoreductase activity"/>
    <property type="evidence" value="ECO:0007669"/>
    <property type="project" value="InterPro"/>
</dbReference>
<name>A0A7X9DK96_UNCKA</name>
<evidence type="ECO:0000259" key="5">
    <source>
        <dbReference type="PROSITE" id="PS50975"/>
    </source>
</evidence>
<evidence type="ECO:0000256" key="4">
    <source>
        <dbReference type="PROSITE-ProRule" id="PRU00409"/>
    </source>
</evidence>
<dbReference type="SUPFAM" id="SSF56059">
    <property type="entry name" value="Glutathione synthetase ATP-binding domain-like"/>
    <property type="match status" value="1"/>
</dbReference>
<comment type="caution">
    <text evidence="7">The sequence shown here is derived from an EMBL/GenBank/DDBJ whole genome shotgun (WGS) entry which is preliminary data.</text>
</comment>
<organism evidence="7 8">
    <name type="scientific">candidate division WWE3 bacterium</name>
    <dbReference type="NCBI Taxonomy" id="2053526"/>
    <lineage>
        <taxon>Bacteria</taxon>
        <taxon>Katanobacteria</taxon>
    </lineage>
</organism>
<dbReference type="InterPro" id="IPR013815">
    <property type="entry name" value="ATP_grasp_subdomain_1"/>
</dbReference>
<dbReference type="InterPro" id="IPR032875">
    <property type="entry name" value="Succ_CoA_lig_flav_dom"/>
</dbReference>
<dbReference type="Gene3D" id="3.40.50.261">
    <property type="entry name" value="Succinyl-CoA synthetase domains"/>
    <property type="match status" value="2"/>
</dbReference>
<dbReference type="Pfam" id="PF13380">
    <property type="entry name" value="CoA_binding_2"/>
    <property type="match status" value="1"/>
</dbReference>
<dbReference type="InterPro" id="IPR036291">
    <property type="entry name" value="NAD(P)-bd_dom_sf"/>
</dbReference>
<dbReference type="InterPro" id="IPR043938">
    <property type="entry name" value="Ligase_CoA_dom"/>
</dbReference>
<dbReference type="Pfam" id="PF00175">
    <property type="entry name" value="NAD_binding_1"/>
    <property type="match status" value="1"/>
</dbReference>
<dbReference type="EMBL" id="JAAZNL010000007">
    <property type="protein sequence ID" value="NMB69730.1"/>
    <property type="molecule type" value="Genomic_DNA"/>
</dbReference>
<evidence type="ECO:0000256" key="3">
    <source>
        <dbReference type="ARBA" id="ARBA00022840"/>
    </source>
</evidence>
<dbReference type="PANTHER" id="PTHR43334:SF1">
    <property type="entry name" value="3-HYDROXYPROPIONATE--COA LIGASE [ADP-FORMING]"/>
    <property type="match status" value="1"/>
</dbReference>
<feature type="domain" description="FAD-binding FR-type" evidence="6">
    <location>
        <begin position="719"/>
        <end position="815"/>
    </location>
</feature>
<dbReference type="PRINTS" id="PR00410">
    <property type="entry name" value="PHEHYDRXLASE"/>
</dbReference>
<keyword evidence="3 4" id="KW-0067">ATP-binding</keyword>
<dbReference type="AlphaFoldDB" id="A0A7X9DK96"/>
<dbReference type="InterPro" id="IPR051538">
    <property type="entry name" value="Acyl-CoA_Synth/Transferase"/>
</dbReference>
<dbReference type="PANTHER" id="PTHR43334">
    <property type="entry name" value="ACETATE--COA LIGASE [ADP-FORMING]"/>
    <property type="match status" value="1"/>
</dbReference>
<dbReference type="Gene3D" id="3.40.50.80">
    <property type="entry name" value="Nucleotide-binding domain of ferredoxin-NADP reductase (FNR) module"/>
    <property type="match status" value="1"/>
</dbReference>
<dbReference type="InterPro" id="IPR017927">
    <property type="entry name" value="FAD-bd_FR_type"/>
</dbReference>
<evidence type="ECO:0000256" key="1">
    <source>
        <dbReference type="ARBA" id="ARBA00022598"/>
    </source>
</evidence>
<dbReference type="InterPro" id="IPR008333">
    <property type="entry name" value="Cbr1-like_FAD-bd_dom"/>
</dbReference>
<dbReference type="Proteomes" id="UP000526033">
    <property type="component" value="Unassembled WGS sequence"/>
</dbReference>
<dbReference type="InterPro" id="IPR001433">
    <property type="entry name" value="OxRdtase_FAD/NAD-bd"/>
</dbReference>
<dbReference type="InterPro" id="IPR017938">
    <property type="entry name" value="Riboflavin_synthase-like_b-brl"/>
</dbReference>
<reference evidence="7 8" key="1">
    <citation type="journal article" date="2020" name="Biotechnol. Biofuels">
        <title>New insights from the biogas microbiome by comprehensive genome-resolved metagenomics of nearly 1600 species originating from multiple anaerobic digesters.</title>
        <authorList>
            <person name="Campanaro S."/>
            <person name="Treu L."/>
            <person name="Rodriguez-R L.M."/>
            <person name="Kovalovszki A."/>
            <person name="Ziels R.M."/>
            <person name="Maus I."/>
            <person name="Zhu X."/>
            <person name="Kougias P.G."/>
            <person name="Basile A."/>
            <person name="Luo G."/>
            <person name="Schluter A."/>
            <person name="Konstantinidis K.T."/>
            <person name="Angelidaki I."/>
        </authorList>
    </citation>
    <scope>NUCLEOTIDE SEQUENCE [LARGE SCALE GENOMIC DNA]</scope>
    <source>
        <strain evidence="7">AS27yjCOA_165</strain>
    </source>
</reference>
<keyword evidence="2 4" id="KW-0547">Nucleotide-binding</keyword>
<evidence type="ECO:0000259" key="6">
    <source>
        <dbReference type="PROSITE" id="PS51384"/>
    </source>
</evidence>
<dbReference type="GO" id="GO:0005524">
    <property type="term" value="F:ATP binding"/>
    <property type="evidence" value="ECO:0007669"/>
    <property type="project" value="UniProtKB-UniRule"/>
</dbReference>
<dbReference type="SUPFAM" id="SSF52210">
    <property type="entry name" value="Succinyl-CoA synthetase domains"/>
    <property type="match status" value="2"/>
</dbReference>
<evidence type="ECO:0008006" key="9">
    <source>
        <dbReference type="Google" id="ProtNLM"/>
    </source>
</evidence>
<dbReference type="Pfam" id="PF13607">
    <property type="entry name" value="Succ_CoA_lig"/>
    <property type="match status" value="1"/>
</dbReference>
<dbReference type="Gene3D" id="3.40.50.720">
    <property type="entry name" value="NAD(P)-binding Rossmann-like Domain"/>
    <property type="match status" value="1"/>
</dbReference>
<dbReference type="InterPro" id="IPR039261">
    <property type="entry name" value="FNR_nucleotide-bd"/>
</dbReference>
<sequence>MPSELTGFFCPKSVAVLGASRTADKVGSIILRNIINAGFKGKIYPINPNADVLNELPCYKDVFSLPEKPDLIIIALPAELSVSLLEDVGKSGIKNAVILAAGFKETGEEGKILENKLIEVAHKYLINVLGPNCLGFVNNECNLNATFGQPVNILGNIKFISQSGAVAASVFDWASSLGFGLSEFITLGNKSVLTENEVLNYFLSLSKEDPKANWPIGMYLESISDGAQFLDLTTELSKKHPLFIIKPGKTEAAATAMKSHTGAMTGEDDVLDTALEQAGVIRCQTLEDFFDAARGFSWGVVPNGPRVAVVSNAGGPGVLTADAVVMEGLELAQFDEKTKRELLAVLPRSASIHDPVDLLGDAMAERYGKAAEILLQNLSVDAVLFILTPQLMTQIEQTAEYISMLCKKYKKPVFCSFIGGSKIFEGEQVLNKNKIPVFRYPERAIYVISQMWKYRQNQIALNTQPFHEEIISLPQDEGEIRAIIQEAVNERYAALDNVSADKLVKSIGISTPETSNITSYEEALSFAKKVGWPVVLKISSHGILHKKKLGGVITGVADENALQHAFQNLQGKVEEISKESSKIQIQIQKSIGDGVEVIVGLKKDPTFEYVLMFGAGGSFVELIGDKNLHLLPIGISQAKKLVEKSKIYKILKNGNYNLDNLYDLIVRVSKLSTVIQEAREIEINPVIVTSENVWAVDTKIVMTENALPPQTIVSKTSGPKLKIATTLEHVTLASKFNHYRFESEEPLLFSPGQYISVKVADTAIRAYSIATRYDDKHFDLLVDTRPGGPGSQFFEKLKQGDKIQFLGPFGKFIYTEEDGAEDLLFLATGSGVSAVRCMIDHALLEKRTTKKLKLYFGLTSDFEVFWQDHFAELSVKYPNFSFEIALFKPSENWVGAKGFITELVKRDYPDASKCSAYLCGHRAMISDASDILLANGCPKERIYTEKFV</sequence>
<dbReference type="GO" id="GO:0046872">
    <property type="term" value="F:metal ion binding"/>
    <property type="evidence" value="ECO:0007669"/>
    <property type="project" value="InterPro"/>
</dbReference>
<dbReference type="InterPro" id="IPR011761">
    <property type="entry name" value="ATP-grasp"/>
</dbReference>
<dbReference type="PROSITE" id="PS51384">
    <property type="entry name" value="FAD_FR"/>
    <property type="match status" value="1"/>
</dbReference>
<dbReference type="GO" id="GO:0043758">
    <property type="term" value="F:acetate-CoA ligase (ADP-forming) activity"/>
    <property type="evidence" value="ECO:0007669"/>
    <property type="project" value="InterPro"/>
</dbReference>
<dbReference type="SUPFAM" id="SSF51735">
    <property type="entry name" value="NAD(P)-binding Rossmann-fold domains"/>
    <property type="match status" value="1"/>
</dbReference>
<dbReference type="Pfam" id="PF00970">
    <property type="entry name" value="FAD_binding_6"/>
    <property type="match status" value="1"/>
</dbReference>
<dbReference type="SMART" id="SM00881">
    <property type="entry name" value="CoA_binding"/>
    <property type="match status" value="1"/>
</dbReference>
<gene>
    <name evidence="7" type="ORF">GYA27_00810</name>
</gene>
<dbReference type="InterPro" id="IPR003781">
    <property type="entry name" value="CoA-bd"/>
</dbReference>
<dbReference type="Gene3D" id="3.30.1490.20">
    <property type="entry name" value="ATP-grasp fold, A domain"/>
    <property type="match status" value="1"/>
</dbReference>
<feature type="domain" description="ATP-grasp" evidence="5">
    <location>
        <begin position="501"/>
        <end position="537"/>
    </location>
</feature>
<keyword evidence="1" id="KW-0436">Ligase</keyword>
<evidence type="ECO:0000313" key="7">
    <source>
        <dbReference type="EMBL" id="NMB69730.1"/>
    </source>
</evidence>
<dbReference type="Pfam" id="PF19045">
    <property type="entry name" value="Ligase_CoA_2"/>
    <property type="match status" value="1"/>
</dbReference>
<accession>A0A7X9DK96</accession>
<dbReference type="InterPro" id="IPR016102">
    <property type="entry name" value="Succinyl-CoA_synth-like"/>
</dbReference>
<protein>
    <recommendedName>
        <fullName evidence="9">ATP-grasp domain-containing protein</fullName>
    </recommendedName>
</protein>